<protein>
    <submittedName>
        <fullName evidence="3">AraC-like DNA-binding protein</fullName>
    </submittedName>
</protein>
<dbReference type="InterPro" id="IPR003313">
    <property type="entry name" value="AraC-bd"/>
</dbReference>
<gene>
    <name evidence="3" type="ORF">GGR00_004065</name>
</gene>
<dbReference type="EMBL" id="JACHOU010000012">
    <property type="protein sequence ID" value="MBB6356257.1"/>
    <property type="molecule type" value="Genomic_DNA"/>
</dbReference>
<comment type="caution">
    <text evidence="3">The sequence shown here is derived from an EMBL/GenBank/DDBJ whole genome shotgun (WGS) entry which is preliminary data.</text>
</comment>
<evidence type="ECO:0000313" key="4">
    <source>
        <dbReference type="Proteomes" id="UP000536262"/>
    </source>
</evidence>
<dbReference type="PANTHER" id="PTHR11019">
    <property type="entry name" value="HTH-TYPE TRANSCRIPTIONAL REGULATOR NIMR"/>
    <property type="match status" value="1"/>
</dbReference>
<accession>A0A7X0FAQ9</accession>
<dbReference type="InterPro" id="IPR014710">
    <property type="entry name" value="RmlC-like_jellyroll"/>
</dbReference>
<dbReference type="RefSeq" id="WP_184700566.1">
    <property type="nucleotide sequence ID" value="NZ_BAABEG010000002.1"/>
</dbReference>
<sequence>MALGFSFSPVVYSYRRGHVIGPHSHPFPQLLYASSGVISAETPHGTWIVPPQRAVWLPTECPHSVRMLTDVEITSMYLSQVKELADFECGILEVCPLLRELLLAALRFEPDAPLASRENLVLQLFQEELRLAPRILSPIPMPQDPRLAELCAKILQDPSLDYSLAQLAVEAGASARTIARLFDSELGMSYRRWREQVQVAYATAQLADGKPAKVVASNLGYTASAFSVMMRRMSTKTPSTRH</sequence>
<dbReference type="PANTHER" id="PTHR11019:SF159">
    <property type="entry name" value="TRANSCRIPTIONAL REGULATOR-RELATED"/>
    <property type="match status" value="1"/>
</dbReference>
<dbReference type="SMART" id="SM00342">
    <property type="entry name" value="HTH_ARAC"/>
    <property type="match status" value="1"/>
</dbReference>
<feature type="domain" description="HTH araC/xylS-type" evidence="2">
    <location>
        <begin position="148"/>
        <end position="242"/>
    </location>
</feature>
<dbReference type="InterPro" id="IPR018060">
    <property type="entry name" value="HTH_AraC"/>
</dbReference>
<dbReference type="Proteomes" id="UP000536262">
    <property type="component" value="Unassembled WGS sequence"/>
</dbReference>
<proteinExistence type="predicted"/>
<evidence type="ECO:0000313" key="3">
    <source>
        <dbReference type="EMBL" id="MBB6356257.1"/>
    </source>
</evidence>
<reference evidence="3 4" key="1">
    <citation type="submission" date="2020-08" db="EMBL/GenBank/DDBJ databases">
        <title>Genomic Encyclopedia of Type Strains, Phase IV (KMG-IV): sequencing the most valuable type-strain genomes for metagenomic binning, comparative biology and taxonomic classification.</title>
        <authorList>
            <person name="Goeker M."/>
        </authorList>
    </citation>
    <scope>NUCLEOTIDE SEQUENCE [LARGE SCALE GENOMIC DNA]</scope>
    <source>
        <strain evidence="3 4">DSM 7051</strain>
    </source>
</reference>
<dbReference type="Pfam" id="PF02311">
    <property type="entry name" value="AraC_binding"/>
    <property type="match status" value="1"/>
</dbReference>
<evidence type="ECO:0000256" key="1">
    <source>
        <dbReference type="ARBA" id="ARBA00023125"/>
    </source>
</evidence>
<evidence type="ECO:0000259" key="2">
    <source>
        <dbReference type="PROSITE" id="PS01124"/>
    </source>
</evidence>
<dbReference type="Gene3D" id="1.10.10.60">
    <property type="entry name" value="Homeodomain-like"/>
    <property type="match status" value="1"/>
</dbReference>
<dbReference type="CDD" id="cd06124">
    <property type="entry name" value="cupin_NimR-like_N"/>
    <property type="match status" value="1"/>
</dbReference>
<keyword evidence="4" id="KW-1185">Reference proteome</keyword>
<dbReference type="Pfam" id="PF12833">
    <property type="entry name" value="HTH_18"/>
    <property type="match status" value="1"/>
</dbReference>
<dbReference type="Gene3D" id="2.60.120.10">
    <property type="entry name" value="Jelly Rolls"/>
    <property type="match status" value="1"/>
</dbReference>
<keyword evidence="1 3" id="KW-0238">DNA-binding</keyword>
<name>A0A7X0FAQ9_9HYPH</name>
<dbReference type="GO" id="GO:0043565">
    <property type="term" value="F:sequence-specific DNA binding"/>
    <property type="evidence" value="ECO:0007669"/>
    <property type="project" value="InterPro"/>
</dbReference>
<dbReference type="GO" id="GO:0003700">
    <property type="term" value="F:DNA-binding transcription factor activity"/>
    <property type="evidence" value="ECO:0007669"/>
    <property type="project" value="InterPro"/>
</dbReference>
<dbReference type="AlphaFoldDB" id="A0A7X0FAQ9"/>
<organism evidence="3 4">
    <name type="scientific">Aminobacter aganoensis</name>
    <dbReference type="NCBI Taxonomy" id="83264"/>
    <lineage>
        <taxon>Bacteria</taxon>
        <taxon>Pseudomonadati</taxon>
        <taxon>Pseudomonadota</taxon>
        <taxon>Alphaproteobacteria</taxon>
        <taxon>Hyphomicrobiales</taxon>
        <taxon>Phyllobacteriaceae</taxon>
        <taxon>Aminobacter</taxon>
    </lineage>
</organism>
<dbReference type="PROSITE" id="PS01124">
    <property type="entry name" value="HTH_ARAC_FAMILY_2"/>
    <property type="match status" value="1"/>
</dbReference>
<dbReference type="SUPFAM" id="SSF51182">
    <property type="entry name" value="RmlC-like cupins"/>
    <property type="match status" value="1"/>
</dbReference>
<dbReference type="InterPro" id="IPR011051">
    <property type="entry name" value="RmlC_Cupin_sf"/>
</dbReference>